<evidence type="ECO:0000313" key="1">
    <source>
        <dbReference type="EMBL" id="XPM67152.1"/>
    </source>
</evidence>
<keyword evidence="1" id="KW-0456">Lyase</keyword>
<reference evidence="1 2" key="1">
    <citation type="journal article" date="2016" name="Genome Announc.">
        <title>Draft Genome Sequence of the Thermotolerant Cyanobacterium Desertifilum sp. IPPAS B-1220.</title>
        <authorList>
            <person name="Mironov K.S."/>
            <person name="Sinetova M.A."/>
            <person name="Bolatkhan K."/>
            <person name="Zayadan B.K."/>
            <person name="Ustinova V.V."/>
            <person name="Kupriyanova E.V."/>
            <person name="Skrypnik A.N."/>
            <person name="Gogoleva N.E."/>
            <person name="Gogolev Y.V."/>
            <person name="Los D.A."/>
        </authorList>
    </citation>
    <scope>NUCLEOTIDE SEQUENCE [LARGE SCALE GENOMIC DNA]</scope>
    <source>
        <strain evidence="1 2">IPPAS B-1220</strain>
    </source>
</reference>
<name>A0ACD5H1Y1_9CYAN</name>
<keyword evidence="1" id="KW-0548">Nucleotidyltransferase</keyword>
<dbReference type="EMBL" id="CP182909">
    <property type="protein sequence ID" value="XPM67152.1"/>
    <property type="molecule type" value="Genomic_DNA"/>
</dbReference>
<keyword evidence="1" id="KW-0808">Transferase</keyword>
<dbReference type="EC" id="4.6.1.-" evidence="1"/>
<dbReference type="Proteomes" id="UP000095472">
    <property type="component" value="Chromosome"/>
</dbReference>
<dbReference type="EC" id="2.7.7.-" evidence="1"/>
<organism evidence="1 2">
    <name type="scientific">Desertifilum tharense IPPAS B-1220</name>
    <dbReference type="NCBI Taxonomy" id="1781255"/>
    <lineage>
        <taxon>Bacteria</taxon>
        <taxon>Bacillati</taxon>
        <taxon>Cyanobacteriota</taxon>
        <taxon>Cyanophyceae</taxon>
        <taxon>Desertifilales</taxon>
        <taxon>Desertifilaceae</taxon>
        <taxon>Desertifilum</taxon>
    </lineage>
</organism>
<proteinExistence type="predicted"/>
<evidence type="ECO:0000313" key="2">
    <source>
        <dbReference type="Proteomes" id="UP000095472"/>
    </source>
</evidence>
<protein>
    <submittedName>
        <fullName evidence="1">Adenylate/guanylate cyclase domain-containing protein</fullName>
        <ecNumber evidence="1">2.7.7.-</ecNumber>
        <ecNumber evidence="1">4.6.1.-</ecNumber>
    </submittedName>
</protein>
<accession>A0ACD5H1Y1</accession>
<keyword evidence="2" id="KW-1185">Reference proteome</keyword>
<sequence>MGINYGELIAGDIGSLRRREYAVIGDTVNVASRVEGLTKNFGTDILITEPLYQLVADEVEAIDLGEQWVKGRATAVRIYSVVALKGQDTHLYQQVREDFHEYYYPTEI</sequence>
<gene>
    <name evidence="1" type="ORF">BH720_014620</name>
</gene>